<protein>
    <submittedName>
        <fullName evidence="5">DNA-binding Lrp family transcriptional regulator</fullName>
    </submittedName>
</protein>
<dbReference type="InterPro" id="IPR000485">
    <property type="entry name" value="AsnC-type_HTH_dom"/>
</dbReference>
<accession>A0ABV2RCG6</accession>
<dbReference type="SUPFAM" id="SSF54909">
    <property type="entry name" value="Dimeric alpha+beta barrel"/>
    <property type="match status" value="1"/>
</dbReference>
<dbReference type="GO" id="GO:0003677">
    <property type="term" value="F:DNA binding"/>
    <property type="evidence" value="ECO:0007669"/>
    <property type="project" value="UniProtKB-KW"/>
</dbReference>
<organism evidence="5 6">
    <name type="scientific">Brevundimonas faecalis</name>
    <dbReference type="NCBI Taxonomy" id="947378"/>
    <lineage>
        <taxon>Bacteria</taxon>
        <taxon>Pseudomonadati</taxon>
        <taxon>Pseudomonadota</taxon>
        <taxon>Alphaproteobacteria</taxon>
        <taxon>Caulobacterales</taxon>
        <taxon>Caulobacteraceae</taxon>
        <taxon>Brevundimonas</taxon>
    </lineage>
</organism>
<name>A0ABV2RCG6_9CAUL</name>
<dbReference type="PRINTS" id="PR00033">
    <property type="entry name" value="HTHASNC"/>
</dbReference>
<dbReference type="PROSITE" id="PS50956">
    <property type="entry name" value="HTH_ASNC_2"/>
    <property type="match status" value="1"/>
</dbReference>
<sequence length="164" mass="18118">MVCFIKAKNVNGMMLDAVDRRILAVLQEDAALSHAALSEKVGASSASCWRRVRALEEAGVLLAAVRLVDPEKVGRSVNVMCQVRMRSHAPDDRQAFESFLQTKPEVMEAHSMSGEWDYLLRIVAADVAGYERFLMRELLNHSNVATAASHFALSQVKYSTALPV</sequence>
<dbReference type="InterPro" id="IPR019888">
    <property type="entry name" value="Tscrpt_reg_AsnC-like"/>
</dbReference>
<proteinExistence type="predicted"/>
<comment type="caution">
    <text evidence="5">The sequence shown here is derived from an EMBL/GenBank/DDBJ whole genome shotgun (WGS) entry which is preliminary data.</text>
</comment>
<keyword evidence="1" id="KW-0805">Transcription regulation</keyword>
<reference evidence="5 6" key="1">
    <citation type="submission" date="2024-06" db="EMBL/GenBank/DDBJ databases">
        <title>Sorghum-associated microbial communities from plants grown in Nebraska, USA.</title>
        <authorList>
            <person name="Schachtman D."/>
        </authorList>
    </citation>
    <scope>NUCLEOTIDE SEQUENCE [LARGE SCALE GENOMIC DNA]</scope>
    <source>
        <strain evidence="5 6">2814</strain>
    </source>
</reference>
<evidence type="ECO:0000256" key="2">
    <source>
        <dbReference type="ARBA" id="ARBA00023125"/>
    </source>
</evidence>
<dbReference type="InterPro" id="IPR011991">
    <property type="entry name" value="ArsR-like_HTH"/>
</dbReference>
<dbReference type="EMBL" id="JBEPTF010000003">
    <property type="protein sequence ID" value="MET4684277.1"/>
    <property type="molecule type" value="Genomic_DNA"/>
</dbReference>
<evidence type="ECO:0000259" key="4">
    <source>
        <dbReference type="PROSITE" id="PS50956"/>
    </source>
</evidence>
<dbReference type="SMART" id="SM00344">
    <property type="entry name" value="HTH_ASNC"/>
    <property type="match status" value="1"/>
</dbReference>
<dbReference type="Pfam" id="PF13412">
    <property type="entry name" value="HTH_24"/>
    <property type="match status" value="1"/>
</dbReference>
<dbReference type="PANTHER" id="PTHR30154:SF34">
    <property type="entry name" value="TRANSCRIPTIONAL REGULATOR AZLB"/>
    <property type="match status" value="1"/>
</dbReference>
<keyword evidence="6" id="KW-1185">Reference proteome</keyword>
<dbReference type="SUPFAM" id="SSF46785">
    <property type="entry name" value="Winged helix' DNA-binding domain"/>
    <property type="match status" value="1"/>
</dbReference>
<keyword evidence="3" id="KW-0804">Transcription</keyword>
<feature type="domain" description="HTH asnC-type" evidence="4">
    <location>
        <begin position="15"/>
        <end position="76"/>
    </location>
</feature>
<dbReference type="InterPro" id="IPR019887">
    <property type="entry name" value="Tscrpt_reg_AsnC/Lrp_C"/>
</dbReference>
<dbReference type="InterPro" id="IPR036388">
    <property type="entry name" value="WH-like_DNA-bd_sf"/>
</dbReference>
<dbReference type="InterPro" id="IPR011008">
    <property type="entry name" value="Dimeric_a/b-barrel"/>
</dbReference>
<dbReference type="Pfam" id="PF01037">
    <property type="entry name" value="AsnC_trans_reg"/>
    <property type="match status" value="1"/>
</dbReference>
<dbReference type="Gene3D" id="1.10.10.10">
    <property type="entry name" value="Winged helix-like DNA-binding domain superfamily/Winged helix DNA-binding domain"/>
    <property type="match status" value="1"/>
</dbReference>
<dbReference type="Gene3D" id="3.30.70.920">
    <property type="match status" value="1"/>
</dbReference>
<dbReference type="PANTHER" id="PTHR30154">
    <property type="entry name" value="LEUCINE-RESPONSIVE REGULATORY PROTEIN"/>
    <property type="match status" value="1"/>
</dbReference>
<gene>
    <name evidence="5" type="ORF">ABIE19_002214</name>
</gene>
<evidence type="ECO:0000256" key="1">
    <source>
        <dbReference type="ARBA" id="ARBA00023015"/>
    </source>
</evidence>
<keyword evidence="2 5" id="KW-0238">DNA-binding</keyword>
<evidence type="ECO:0000313" key="6">
    <source>
        <dbReference type="Proteomes" id="UP001549313"/>
    </source>
</evidence>
<dbReference type="CDD" id="cd00090">
    <property type="entry name" value="HTH_ARSR"/>
    <property type="match status" value="1"/>
</dbReference>
<evidence type="ECO:0000256" key="3">
    <source>
        <dbReference type="ARBA" id="ARBA00023163"/>
    </source>
</evidence>
<dbReference type="Proteomes" id="UP001549313">
    <property type="component" value="Unassembled WGS sequence"/>
</dbReference>
<dbReference type="InterPro" id="IPR036390">
    <property type="entry name" value="WH_DNA-bd_sf"/>
</dbReference>
<evidence type="ECO:0000313" key="5">
    <source>
        <dbReference type="EMBL" id="MET4684277.1"/>
    </source>
</evidence>